<organism evidence="1 2">
    <name type="scientific">Salegentibacter mishustinae</name>
    <dbReference type="NCBI Taxonomy" id="270918"/>
    <lineage>
        <taxon>Bacteria</taxon>
        <taxon>Pseudomonadati</taxon>
        <taxon>Bacteroidota</taxon>
        <taxon>Flavobacteriia</taxon>
        <taxon>Flavobacteriales</taxon>
        <taxon>Flavobacteriaceae</taxon>
        <taxon>Salegentibacter</taxon>
    </lineage>
</organism>
<dbReference type="STRING" id="270918.APR42_01320"/>
<evidence type="ECO:0000313" key="1">
    <source>
        <dbReference type="EMBL" id="KRG30535.1"/>
    </source>
</evidence>
<protein>
    <recommendedName>
        <fullName evidence="3">DUF4843 domain-containing protein</fullName>
    </recommendedName>
</protein>
<comment type="caution">
    <text evidence="1">The sequence shown here is derived from an EMBL/GenBank/DDBJ whole genome shotgun (WGS) entry which is preliminary data.</text>
</comment>
<accession>A0A0Q9ZNQ7</accession>
<reference evidence="1" key="1">
    <citation type="submission" date="2015-10" db="EMBL/GenBank/DDBJ databases">
        <title>Draft genome sequence of Salegentibacter mishustinae KCTC 12263.</title>
        <authorList>
            <person name="Lin W."/>
            <person name="Zheng Q."/>
        </authorList>
    </citation>
    <scope>NUCLEOTIDE SEQUENCE [LARGE SCALE GENOMIC DNA]</scope>
    <source>
        <strain evidence="1">KCTC 12263</strain>
    </source>
</reference>
<evidence type="ECO:0008006" key="3">
    <source>
        <dbReference type="Google" id="ProtNLM"/>
    </source>
</evidence>
<name>A0A0Q9ZNQ7_9FLAO</name>
<sequence length="242" mass="27652">MKKFKYIGLLFLTMALTLSCEREEIISFQANDAINFLDESVTYSFLSNPGDEYIQEIEVRIMGMAKDYDRNFEVEIIDDELTTAQADQFEIIDGVVKANKYTGTLSIKVFNSAELAEEEVSLHLRLSDSQDFKKGNIESSKFLLTWTDKVVVPNWRWYSYFFTRVPSTEAYRAVVASTGLVQFEISDYLALGPTGAEAMGTQFGDYVKQWNRDNPDNPLRHDDGPLAGELIEPIYYTKSIFD</sequence>
<dbReference type="Pfam" id="PF16132">
    <property type="entry name" value="DUF4843"/>
    <property type="match status" value="1"/>
</dbReference>
<dbReference type="PROSITE" id="PS51257">
    <property type="entry name" value="PROKAR_LIPOPROTEIN"/>
    <property type="match status" value="1"/>
</dbReference>
<dbReference type="AlphaFoldDB" id="A0A0Q9ZNQ7"/>
<dbReference type="RefSeq" id="WP_160319223.1">
    <property type="nucleotide sequence ID" value="NZ_BMWR01000002.1"/>
</dbReference>
<keyword evidence="2" id="KW-1185">Reference proteome</keyword>
<dbReference type="InterPro" id="IPR032299">
    <property type="entry name" value="DUF4843"/>
</dbReference>
<proteinExistence type="predicted"/>
<dbReference type="Proteomes" id="UP000051643">
    <property type="component" value="Unassembled WGS sequence"/>
</dbReference>
<evidence type="ECO:0000313" key="2">
    <source>
        <dbReference type="Proteomes" id="UP000051643"/>
    </source>
</evidence>
<dbReference type="EMBL" id="LKTP01000001">
    <property type="protein sequence ID" value="KRG30535.1"/>
    <property type="molecule type" value="Genomic_DNA"/>
</dbReference>
<gene>
    <name evidence="1" type="ORF">APR42_01320</name>
</gene>